<proteinExistence type="predicted"/>
<dbReference type="Pfam" id="PF05974">
    <property type="entry name" value="DUF892"/>
    <property type="match status" value="1"/>
</dbReference>
<dbReference type="EMBL" id="CP000390">
    <property type="protein sequence ID" value="ABG61734.1"/>
    <property type="molecule type" value="Genomic_DNA"/>
</dbReference>
<dbReference type="KEGG" id="mes:Meso_0330"/>
<dbReference type="AlphaFoldDB" id="Q11LJ1"/>
<organism evidence="2">
    <name type="scientific">Chelativorans sp. (strain BNC1)</name>
    <dbReference type="NCBI Taxonomy" id="266779"/>
    <lineage>
        <taxon>Bacteria</taxon>
        <taxon>Pseudomonadati</taxon>
        <taxon>Pseudomonadota</taxon>
        <taxon>Alphaproteobacteria</taxon>
        <taxon>Hyphomicrobiales</taxon>
        <taxon>Phyllobacteriaceae</taxon>
        <taxon>Chelativorans</taxon>
    </lineage>
</organism>
<sequence>MTHPKDHLLSWLRDAHAAEEQAITMLSNLSRRIENYPELKARIEQHITETRRQSERVRECLQRHGSDASTLKDTGTKLMGLGQALSGIFTGDEVMKGILASYTFEHMEIASYKMLAAAARRLGDPETARVCEEILQEELAMAKWLEDRLEQLTDKFLDLTAEGSATAKH</sequence>
<dbReference type="OrthoDB" id="7273732at2"/>
<keyword evidence="1" id="KW-0175">Coiled coil</keyword>
<evidence type="ECO:0000313" key="2">
    <source>
        <dbReference type="EMBL" id="ABG61734.1"/>
    </source>
</evidence>
<dbReference type="InterPro" id="IPR010287">
    <property type="entry name" value="DUF892_YciF-like"/>
</dbReference>
<protein>
    <submittedName>
        <fullName evidence="2">Uncharacterized protein</fullName>
    </submittedName>
</protein>
<dbReference type="SUPFAM" id="SSF47240">
    <property type="entry name" value="Ferritin-like"/>
    <property type="match status" value="1"/>
</dbReference>
<name>Q11LJ1_CHESB</name>
<dbReference type="STRING" id="266779.Meso_0330"/>
<feature type="coiled-coil region" evidence="1">
    <location>
        <begin position="135"/>
        <end position="162"/>
    </location>
</feature>
<gene>
    <name evidence="2" type="ordered locus">Meso_0330</name>
</gene>
<dbReference type="InterPro" id="IPR009078">
    <property type="entry name" value="Ferritin-like_SF"/>
</dbReference>
<accession>Q11LJ1</accession>
<evidence type="ECO:0000256" key="1">
    <source>
        <dbReference type="SAM" id="Coils"/>
    </source>
</evidence>
<dbReference type="PANTHER" id="PTHR30565:SF9">
    <property type="entry name" value="PROTEIN YCIF"/>
    <property type="match status" value="1"/>
</dbReference>
<reference evidence="2" key="1">
    <citation type="submission" date="2006-06" db="EMBL/GenBank/DDBJ databases">
        <title>Complete sequence of chromosome of Chelativorans sp. BNC1.</title>
        <authorList>
            <consortium name="US DOE Joint Genome Institute"/>
            <person name="Copeland A."/>
            <person name="Lucas S."/>
            <person name="Lapidus A."/>
            <person name="Barry K."/>
            <person name="Detter J.C."/>
            <person name="Glavina del Rio T."/>
            <person name="Hammon N."/>
            <person name="Israni S."/>
            <person name="Dalin E."/>
            <person name="Tice H."/>
            <person name="Pitluck S."/>
            <person name="Chertkov O."/>
            <person name="Brettin T."/>
            <person name="Bruce D."/>
            <person name="Han C."/>
            <person name="Tapia R."/>
            <person name="Gilna P."/>
            <person name="Schmutz J."/>
            <person name="Larimer F."/>
            <person name="Land M."/>
            <person name="Hauser L."/>
            <person name="Kyrpides N."/>
            <person name="Mikhailova N."/>
            <person name="Richardson P."/>
        </authorList>
    </citation>
    <scope>NUCLEOTIDE SEQUENCE</scope>
    <source>
        <strain evidence="2">BNC1</strain>
    </source>
</reference>
<dbReference type="PANTHER" id="PTHR30565">
    <property type="entry name" value="PROTEIN YCIF"/>
    <property type="match status" value="1"/>
</dbReference>
<dbReference type="Gene3D" id="1.20.1260.10">
    <property type="match status" value="1"/>
</dbReference>
<dbReference type="HOGENOM" id="CLU_093759_1_0_5"/>
<dbReference type="eggNOG" id="COG3685">
    <property type="taxonomic scope" value="Bacteria"/>
</dbReference>
<dbReference type="InterPro" id="IPR047114">
    <property type="entry name" value="YciF"/>
</dbReference>
<dbReference type="InterPro" id="IPR012347">
    <property type="entry name" value="Ferritin-like"/>
</dbReference>